<accession>A0A2S1PMK7</accession>
<dbReference type="GO" id="GO:0005886">
    <property type="term" value="C:plasma membrane"/>
    <property type="evidence" value="ECO:0007669"/>
    <property type="project" value="UniProtKB-SubCell"/>
</dbReference>
<evidence type="ECO:0000256" key="2">
    <source>
        <dbReference type="ARBA" id="ARBA00022448"/>
    </source>
</evidence>
<dbReference type="FunFam" id="1.10.3730.20:FF:000001">
    <property type="entry name" value="Quaternary ammonium compound resistance transporter SugE"/>
    <property type="match status" value="1"/>
</dbReference>
<comment type="similarity">
    <text evidence="7 8">Belongs to the drug/metabolite transporter (DMT) superfamily. Small multidrug resistance (SMR) (TC 2.A.7.1) family.</text>
</comment>
<dbReference type="NCBIfam" id="NF033137">
    <property type="entry name" value="SMR_qac_int"/>
    <property type="match status" value="1"/>
</dbReference>
<keyword evidence="5 9" id="KW-1133">Transmembrane helix</keyword>
<feature type="transmembrane region" description="Helical" evidence="9">
    <location>
        <begin position="84"/>
        <end position="105"/>
    </location>
</feature>
<dbReference type="Gene3D" id="1.10.3730.20">
    <property type="match status" value="1"/>
</dbReference>
<dbReference type="PANTHER" id="PTHR30561:SF1">
    <property type="entry name" value="MULTIDRUG TRANSPORTER EMRE"/>
    <property type="match status" value="1"/>
</dbReference>
<keyword evidence="2" id="KW-0813">Transport</keyword>
<feature type="transmembrane region" description="Helical" evidence="9">
    <location>
        <begin position="111"/>
        <end position="131"/>
    </location>
</feature>
<evidence type="ECO:0000256" key="8">
    <source>
        <dbReference type="RuleBase" id="RU003942"/>
    </source>
</evidence>
<feature type="transmembrane region" description="Helical" evidence="9">
    <location>
        <begin position="169"/>
        <end position="188"/>
    </location>
</feature>
<dbReference type="InterPro" id="IPR000390">
    <property type="entry name" value="Small_drug/metabolite_transptr"/>
</dbReference>
<dbReference type="SUPFAM" id="SSF103481">
    <property type="entry name" value="Multidrug resistance efflux transporter EmrE"/>
    <property type="match status" value="1"/>
</dbReference>
<keyword evidence="10" id="KW-0614">Plasmid</keyword>
<keyword evidence="6 9" id="KW-0472">Membrane</keyword>
<dbReference type="EMBL" id="MG228256">
    <property type="protein sequence ID" value="AWH59676.1"/>
    <property type="molecule type" value="Genomic_DNA"/>
</dbReference>
<dbReference type="GO" id="GO:1990961">
    <property type="term" value="P:xenobiotic detoxification by transmembrane export across the plasma membrane"/>
    <property type="evidence" value="ECO:0007669"/>
    <property type="project" value="UniProtKB-ARBA"/>
</dbReference>
<dbReference type="Pfam" id="PF00893">
    <property type="entry name" value="Multi_Drug_Res"/>
    <property type="match status" value="1"/>
</dbReference>
<name>A0A2S1PMK7_EDWTA</name>
<evidence type="ECO:0000313" key="10">
    <source>
        <dbReference type="EMBL" id="AWH59676.1"/>
    </source>
</evidence>
<evidence type="ECO:0000256" key="5">
    <source>
        <dbReference type="ARBA" id="ARBA00022989"/>
    </source>
</evidence>
<organism evidence="10">
    <name type="scientific">Edwardsiella tarda</name>
    <dbReference type="NCBI Taxonomy" id="636"/>
    <lineage>
        <taxon>Bacteria</taxon>
        <taxon>Pseudomonadati</taxon>
        <taxon>Pseudomonadota</taxon>
        <taxon>Gammaproteobacteria</taxon>
        <taxon>Enterobacterales</taxon>
        <taxon>Hafniaceae</taxon>
        <taxon>Edwardsiella</taxon>
    </lineage>
</organism>
<evidence type="ECO:0000256" key="1">
    <source>
        <dbReference type="ARBA" id="ARBA00004651"/>
    </source>
</evidence>
<dbReference type="NCBIfam" id="NF000278">
    <property type="entry name" value="SMR_qac_G2"/>
    <property type="match status" value="1"/>
</dbReference>
<evidence type="ECO:0000256" key="7">
    <source>
        <dbReference type="ARBA" id="ARBA00038032"/>
    </source>
</evidence>
<evidence type="ECO:0000256" key="9">
    <source>
        <dbReference type="SAM" id="Phobius"/>
    </source>
</evidence>
<keyword evidence="3" id="KW-1003">Cell membrane</keyword>
<geneLocation type="plasmid" evidence="10">
    <name>p9.2</name>
</geneLocation>
<reference evidence="10" key="1">
    <citation type="journal article" date="2017" name="J. Clin. Microbiol.">
        <title>Comparative phenotypic and genotypic analysis of Edwardsiella spp. isolates from different hosts and geographic origins, with an emphasis on isolates formerly classified as E. tarda and an evaluation of diagnostic methods.</title>
        <authorList>
            <person name="Reichley S.R."/>
            <person name="Ware C."/>
            <person name="Steadman J."/>
            <person name="Gaunt P.S."/>
            <person name="Garcia J.C."/>
            <person name="LaFrentz B.R."/>
            <person name="Thachil A."/>
            <person name="Waldbieser G.C."/>
            <person name="Stine C.B."/>
            <person name="Bujan N."/>
            <person name="Arias C.R."/>
            <person name="Loch T."/>
            <person name="Welch T.J."/>
            <person name="Cipriano R.C."/>
            <person name="Greenway T.E."/>
            <person name="Khoo L.H."/>
            <person name="Wise D.J."/>
            <person name="Lawrence M.L."/>
            <person name="Griffin M.J."/>
        </authorList>
    </citation>
    <scope>NUCLEOTIDE SEQUENCE</scope>
    <source>
        <strain evidence="10">9.2</strain>
        <plasmid evidence="10">p9.2</plasmid>
    </source>
</reference>
<sequence length="194" mass="21224">MAVFMACYDCFFVQSMPRASKQQARYAVGRCLMLWSSNDVTQQGSRPKTKLDALLCAQISASNKTVFFLKSNLKFLRGTPWRNILKNWLFLATAIISEVIATSALKSSEGFTRLVPSFIVVAGYAAAFYFLSLTLKSIPVAIAYAVWSGLGIVLVTAIAWVLHGQKLDMWGFVGVGFIISGVAVLNLLSKASVH</sequence>
<dbReference type="InterPro" id="IPR045324">
    <property type="entry name" value="Small_multidrug_res"/>
</dbReference>
<comment type="subcellular location">
    <subcellularLocation>
        <location evidence="1 8">Cell membrane</location>
        <topology evidence="1 8">Multi-pass membrane protein</topology>
    </subcellularLocation>
</comment>
<keyword evidence="4 8" id="KW-0812">Transmembrane</keyword>
<evidence type="ECO:0000256" key="3">
    <source>
        <dbReference type="ARBA" id="ARBA00022475"/>
    </source>
</evidence>
<dbReference type="GO" id="GO:0022857">
    <property type="term" value="F:transmembrane transporter activity"/>
    <property type="evidence" value="ECO:0007669"/>
    <property type="project" value="InterPro"/>
</dbReference>
<dbReference type="AlphaFoldDB" id="A0A2S1PMK7"/>
<protein>
    <submittedName>
        <fullName evidence="10">QacG quaternary ammonium resistance protein</fullName>
    </submittedName>
</protein>
<evidence type="ECO:0000256" key="6">
    <source>
        <dbReference type="ARBA" id="ARBA00023136"/>
    </source>
</evidence>
<proteinExistence type="inferred from homology"/>
<dbReference type="PANTHER" id="PTHR30561">
    <property type="entry name" value="SMR FAMILY PROTON-DEPENDENT DRUG EFFLUX TRANSPORTER SUGE"/>
    <property type="match status" value="1"/>
</dbReference>
<feature type="transmembrane region" description="Helical" evidence="9">
    <location>
        <begin position="138"/>
        <end position="163"/>
    </location>
</feature>
<dbReference type="InterPro" id="IPR037185">
    <property type="entry name" value="EmrE-like"/>
</dbReference>
<evidence type="ECO:0000256" key="4">
    <source>
        <dbReference type="ARBA" id="ARBA00022692"/>
    </source>
</evidence>